<dbReference type="PANTHER" id="PTHR13932">
    <property type="entry name" value="COPROPORPHYRINIGEN III OXIDASE"/>
    <property type="match status" value="1"/>
</dbReference>
<comment type="subcellular location">
    <subcellularLocation>
        <location evidence="1 15">Cytoplasm</location>
    </subcellularLocation>
</comment>
<feature type="domain" description="Radical SAM core" evidence="18">
    <location>
        <begin position="42"/>
        <end position="274"/>
    </location>
</feature>
<evidence type="ECO:0000313" key="20">
    <source>
        <dbReference type="Proteomes" id="UP000438914"/>
    </source>
</evidence>
<dbReference type="Gene3D" id="3.80.30.20">
    <property type="entry name" value="tm_1862 like domain"/>
    <property type="match status" value="1"/>
</dbReference>
<dbReference type="GO" id="GO:0051989">
    <property type="term" value="F:coproporphyrinogen dehydrogenase activity"/>
    <property type="evidence" value="ECO:0007669"/>
    <property type="project" value="UniProtKB-EC"/>
</dbReference>
<feature type="binding site" evidence="16">
    <location>
        <position position="108"/>
    </location>
    <ligand>
        <name>S-adenosyl-L-methionine</name>
        <dbReference type="ChEBI" id="CHEBI:59789"/>
        <label>1</label>
    </ligand>
</feature>
<dbReference type="GO" id="GO:0051539">
    <property type="term" value="F:4 iron, 4 sulfur cluster binding"/>
    <property type="evidence" value="ECO:0007669"/>
    <property type="project" value="UniProtKB-KW"/>
</dbReference>
<dbReference type="UniPathway" id="UPA00251">
    <property type="reaction ID" value="UER00323"/>
</dbReference>
<evidence type="ECO:0000256" key="17">
    <source>
        <dbReference type="PIRSR" id="PIRSR000167-2"/>
    </source>
</evidence>
<evidence type="ECO:0000256" key="9">
    <source>
        <dbReference type="ARBA" id="ARBA00023002"/>
    </source>
</evidence>
<keyword evidence="12 15" id="KW-0627">Porphyrin biosynthesis</keyword>
<dbReference type="InterPro" id="IPR004558">
    <property type="entry name" value="Coprogen_oxidase_HemN"/>
</dbReference>
<evidence type="ECO:0000256" key="3">
    <source>
        <dbReference type="ARBA" id="ARBA00005493"/>
    </source>
</evidence>
<dbReference type="GO" id="GO:0046872">
    <property type="term" value="F:metal ion binding"/>
    <property type="evidence" value="ECO:0007669"/>
    <property type="project" value="UniProtKB-KW"/>
</dbReference>
<dbReference type="SFLD" id="SFLDG01065">
    <property type="entry name" value="anaerobic_coproporphyrinogen-I"/>
    <property type="match status" value="1"/>
</dbReference>
<name>A0A7K0KEV3_9BACT</name>
<keyword evidence="8 15" id="KW-0479">Metal-binding</keyword>
<evidence type="ECO:0000256" key="15">
    <source>
        <dbReference type="PIRNR" id="PIRNR000167"/>
    </source>
</evidence>
<evidence type="ECO:0000313" key="19">
    <source>
        <dbReference type="EMBL" id="MST84461.1"/>
    </source>
</evidence>
<evidence type="ECO:0000256" key="16">
    <source>
        <dbReference type="PIRSR" id="PIRSR000167-1"/>
    </source>
</evidence>
<feature type="binding site" evidence="17">
    <location>
        <position position="57"/>
    </location>
    <ligand>
        <name>[4Fe-4S] cluster</name>
        <dbReference type="ChEBI" id="CHEBI:49883"/>
        <note>4Fe-4S-S-AdoMet</note>
    </ligand>
</feature>
<dbReference type="EC" id="1.3.98.3" evidence="15"/>
<evidence type="ECO:0000256" key="13">
    <source>
        <dbReference type="ARBA" id="ARBA00024295"/>
    </source>
</evidence>
<feature type="binding site" evidence="16">
    <location>
        <begin position="63"/>
        <end position="65"/>
    </location>
    <ligand>
        <name>S-adenosyl-L-methionine</name>
        <dbReference type="ChEBI" id="CHEBI:59789"/>
        <label>2</label>
    </ligand>
</feature>
<protein>
    <recommendedName>
        <fullName evidence="15">Coproporphyrinogen-III oxidase</fullName>
        <ecNumber evidence="15">1.3.98.3</ecNumber>
    </recommendedName>
</protein>
<evidence type="ECO:0000256" key="5">
    <source>
        <dbReference type="ARBA" id="ARBA00022485"/>
    </source>
</evidence>
<feature type="binding site" evidence="16">
    <location>
        <position position="168"/>
    </location>
    <ligand>
        <name>S-adenosyl-L-methionine</name>
        <dbReference type="ChEBI" id="CHEBI:59789"/>
        <label>2</label>
    </ligand>
</feature>
<feature type="binding site" evidence="17">
    <location>
        <position position="61"/>
    </location>
    <ligand>
        <name>[4Fe-4S] cluster</name>
        <dbReference type="ChEBI" id="CHEBI:49883"/>
        <note>4Fe-4S-S-AdoMet</note>
    </ligand>
</feature>
<feature type="binding site" evidence="17">
    <location>
        <position position="64"/>
    </location>
    <ligand>
        <name>[4Fe-4S] cluster</name>
        <dbReference type="ChEBI" id="CHEBI:49883"/>
        <note>4Fe-4S-S-AdoMet</note>
    </ligand>
</feature>
<dbReference type="GO" id="GO:0006782">
    <property type="term" value="P:protoporphyrinogen IX biosynthetic process"/>
    <property type="evidence" value="ECO:0007669"/>
    <property type="project" value="UniProtKB-UniPathway"/>
</dbReference>
<dbReference type="InterPro" id="IPR058240">
    <property type="entry name" value="rSAM_sf"/>
</dbReference>
<evidence type="ECO:0000256" key="4">
    <source>
        <dbReference type="ARBA" id="ARBA00011245"/>
    </source>
</evidence>
<dbReference type="InterPro" id="IPR007197">
    <property type="entry name" value="rSAM"/>
</dbReference>
<keyword evidence="11 15" id="KW-0411">Iron-sulfur</keyword>
<dbReference type="PROSITE" id="PS51918">
    <property type="entry name" value="RADICAL_SAM"/>
    <property type="match status" value="1"/>
</dbReference>
<evidence type="ECO:0000256" key="14">
    <source>
        <dbReference type="ARBA" id="ARBA00048321"/>
    </source>
</evidence>
<evidence type="ECO:0000256" key="2">
    <source>
        <dbReference type="ARBA" id="ARBA00004785"/>
    </source>
</evidence>
<feature type="binding site" evidence="16">
    <location>
        <position position="204"/>
    </location>
    <ligand>
        <name>S-adenosyl-L-methionine</name>
        <dbReference type="ChEBI" id="CHEBI:59789"/>
        <label>2</label>
    </ligand>
</feature>
<dbReference type="NCBIfam" id="TIGR00538">
    <property type="entry name" value="hemN"/>
    <property type="match status" value="1"/>
</dbReference>
<gene>
    <name evidence="19" type="primary">hemN</name>
    <name evidence="19" type="ORF">FYJ73_07225</name>
</gene>
<comment type="function">
    <text evidence="13">Involved in the heme biosynthesis. Catalyzes the anaerobic oxidative decarboxylation of propionate groups of rings A and B of coproporphyrinogen III to yield the vinyl groups in protoporphyrinogen IX.</text>
</comment>
<feature type="binding site" evidence="16">
    <location>
        <position position="180"/>
    </location>
    <ligand>
        <name>S-adenosyl-L-methionine</name>
        <dbReference type="ChEBI" id="CHEBI:59789"/>
        <label>2</label>
    </ligand>
</feature>
<evidence type="ECO:0000256" key="7">
    <source>
        <dbReference type="ARBA" id="ARBA00022691"/>
    </source>
</evidence>
<reference evidence="19 20" key="1">
    <citation type="submission" date="2019-08" db="EMBL/GenBank/DDBJ databases">
        <title>In-depth cultivation of the pig gut microbiome towards novel bacterial diversity and tailored functional studies.</title>
        <authorList>
            <person name="Wylensek D."/>
            <person name="Hitch T.C.A."/>
            <person name="Clavel T."/>
        </authorList>
    </citation>
    <scope>NUCLEOTIDE SEQUENCE [LARGE SCALE GENOMIC DNA]</scope>
    <source>
        <strain evidence="19 20">LKV-178-WT-2A</strain>
    </source>
</reference>
<evidence type="ECO:0000256" key="10">
    <source>
        <dbReference type="ARBA" id="ARBA00023004"/>
    </source>
</evidence>
<comment type="similarity">
    <text evidence="3 15">Belongs to the anaerobic coproporphyrinogen-III oxidase family.</text>
</comment>
<keyword evidence="10 15" id="KW-0408">Iron</keyword>
<dbReference type="InterPro" id="IPR006638">
    <property type="entry name" value="Elp3/MiaA/NifB-like_rSAM"/>
</dbReference>
<dbReference type="Pfam" id="PF04055">
    <property type="entry name" value="Radical_SAM"/>
    <property type="match status" value="1"/>
</dbReference>
<evidence type="ECO:0000259" key="18">
    <source>
        <dbReference type="PROSITE" id="PS51918"/>
    </source>
</evidence>
<organism evidence="19 20">
    <name type="scientific">Hallella mizrahii</name>
    <dbReference type="NCBI Taxonomy" id="2606637"/>
    <lineage>
        <taxon>Bacteria</taxon>
        <taxon>Pseudomonadati</taxon>
        <taxon>Bacteroidota</taxon>
        <taxon>Bacteroidia</taxon>
        <taxon>Bacteroidales</taxon>
        <taxon>Prevotellaceae</taxon>
        <taxon>Hallella</taxon>
    </lineage>
</organism>
<keyword evidence="7 15" id="KW-0949">S-adenosyl-L-methionine</keyword>
<keyword evidence="6 15" id="KW-0963">Cytoplasm</keyword>
<dbReference type="SMART" id="SM00729">
    <property type="entry name" value="Elp3"/>
    <property type="match status" value="1"/>
</dbReference>
<dbReference type="InterPro" id="IPR034505">
    <property type="entry name" value="Coproporphyrinogen-III_oxidase"/>
</dbReference>
<evidence type="ECO:0000256" key="6">
    <source>
        <dbReference type="ARBA" id="ARBA00022490"/>
    </source>
</evidence>
<evidence type="ECO:0000256" key="1">
    <source>
        <dbReference type="ARBA" id="ARBA00004496"/>
    </source>
</evidence>
<comment type="cofactor">
    <cofactor evidence="15 17">
        <name>[4Fe-4S] cluster</name>
        <dbReference type="ChEBI" id="CHEBI:49883"/>
    </cofactor>
    <text evidence="15 17">Binds 1 [4Fe-4S] cluster. The cluster is coordinated with 3 cysteines and an exchangeable S-adenosyl-L-methionine.</text>
</comment>
<dbReference type="GO" id="GO:0005737">
    <property type="term" value="C:cytoplasm"/>
    <property type="evidence" value="ECO:0007669"/>
    <property type="project" value="UniProtKB-SubCell"/>
</dbReference>
<evidence type="ECO:0000256" key="12">
    <source>
        <dbReference type="ARBA" id="ARBA00023244"/>
    </source>
</evidence>
<dbReference type="SFLD" id="SFLDS00029">
    <property type="entry name" value="Radical_SAM"/>
    <property type="match status" value="1"/>
</dbReference>
<dbReference type="SUPFAM" id="SSF102114">
    <property type="entry name" value="Radical SAM enzymes"/>
    <property type="match status" value="1"/>
</dbReference>
<accession>A0A7K0KEV3</accession>
<feature type="binding site" evidence="16">
    <location>
        <position position="141"/>
    </location>
    <ligand>
        <name>S-adenosyl-L-methionine</name>
        <dbReference type="ChEBI" id="CHEBI:59789"/>
        <label>1</label>
    </ligand>
</feature>
<dbReference type="PIRSF" id="PIRSF000167">
    <property type="entry name" value="HemN"/>
    <property type="match status" value="1"/>
</dbReference>
<sequence length="454" mass="51645">MDKELIEKYNVSVPRYTSYPPANYFTTFDQEMYLEAIAESNRARQNNISFYIHMPFCRQLCHYCGCNSYPMQRDEQVNTYIEALHHEIDLVATHIDSHRKISQIHYGGGSPTAMPVKVLHELNDHLLSLFPTIDKPEIAIECHPGYLSHRDWEGLVKAGFNRFSLGIQDFDETVLKVVNRVPAMLPIEEIMAILREAGANINMDFLFGLPRQTPDSFNQSIERAAALRPDRVTTFSYGHCPWIFKRQFILEKAGLPTPEDKALMFQNAKQTLHEAGYVSVGLDHFVLPGDELATALTAHQLHRNFQGYCTRRTTGQVYAFGVTGISQLDTAYAQNTKSIEEYVSTIAQGRLPVSRGYRLSHQERVVREVIEMLMCNYRIDWNVLAAELKMNAEEIKQTVRYDEAILADMQADGVLHYTADSIVMTGEGNPFVRNVAAALDPLMSHTTKKFSKPI</sequence>
<keyword evidence="20" id="KW-1185">Reference proteome</keyword>
<dbReference type="RefSeq" id="WP_154534047.1">
    <property type="nucleotide sequence ID" value="NZ_VUNG01000015.1"/>
</dbReference>
<evidence type="ECO:0000256" key="11">
    <source>
        <dbReference type="ARBA" id="ARBA00023014"/>
    </source>
</evidence>
<dbReference type="InterPro" id="IPR023404">
    <property type="entry name" value="rSAM_horseshoe"/>
</dbReference>
<comment type="caution">
    <text evidence="19">The sequence shown here is derived from an EMBL/GenBank/DDBJ whole genome shotgun (WGS) entry which is preliminary data.</text>
</comment>
<keyword evidence="5 15" id="KW-0004">4Fe-4S</keyword>
<comment type="subunit">
    <text evidence="4">Monomer.</text>
</comment>
<dbReference type="Gene3D" id="1.10.10.920">
    <property type="match status" value="1"/>
</dbReference>
<dbReference type="CDD" id="cd01335">
    <property type="entry name" value="Radical_SAM"/>
    <property type="match status" value="1"/>
</dbReference>
<evidence type="ECO:0000256" key="8">
    <source>
        <dbReference type="ARBA" id="ARBA00022723"/>
    </source>
</evidence>
<dbReference type="AlphaFoldDB" id="A0A7K0KEV3"/>
<dbReference type="EMBL" id="VUNG01000015">
    <property type="protein sequence ID" value="MST84461.1"/>
    <property type="molecule type" value="Genomic_DNA"/>
</dbReference>
<comment type="catalytic activity">
    <reaction evidence="14 15">
        <text>coproporphyrinogen III + 2 S-adenosyl-L-methionine = protoporphyrinogen IX + 2 5'-deoxyadenosine + 2 L-methionine + 2 CO2</text>
        <dbReference type="Rhea" id="RHEA:15425"/>
        <dbReference type="ChEBI" id="CHEBI:16526"/>
        <dbReference type="ChEBI" id="CHEBI:17319"/>
        <dbReference type="ChEBI" id="CHEBI:57307"/>
        <dbReference type="ChEBI" id="CHEBI:57309"/>
        <dbReference type="ChEBI" id="CHEBI:57844"/>
        <dbReference type="ChEBI" id="CHEBI:59789"/>
        <dbReference type="EC" id="1.3.98.3"/>
    </reaction>
</comment>
<dbReference type="GO" id="GO:0004109">
    <property type="term" value="F:coproporphyrinogen oxidase activity"/>
    <property type="evidence" value="ECO:0007669"/>
    <property type="project" value="InterPro"/>
</dbReference>
<comment type="pathway">
    <text evidence="2 15">Porphyrin-containing compound metabolism; protoporphyrin-IX biosynthesis; protoporphyrinogen-IX from coproporphyrinogen-III (AdoMet route): step 1/1.</text>
</comment>
<dbReference type="PANTHER" id="PTHR13932:SF6">
    <property type="entry name" value="OXYGEN-INDEPENDENT COPROPORPHYRINOGEN III OXIDASE"/>
    <property type="match status" value="1"/>
</dbReference>
<feature type="binding site" evidence="16">
    <location>
        <position position="325"/>
    </location>
    <ligand>
        <name>S-adenosyl-L-methionine</name>
        <dbReference type="ChEBI" id="CHEBI:59789"/>
        <label>1</label>
    </ligand>
</feature>
<keyword evidence="9 15" id="KW-0560">Oxidoreductase</keyword>
<proteinExistence type="inferred from homology"/>
<feature type="binding site" evidence="16">
    <location>
        <position position="51"/>
    </location>
    <ligand>
        <name>S-adenosyl-L-methionine</name>
        <dbReference type="ChEBI" id="CHEBI:59789"/>
        <label>1</label>
    </ligand>
</feature>
<dbReference type="Proteomes" id="UP000438914">
    <property type="component" value="Unassembled WGS sequence"/>
</dbReference>